<dbReference type="EMBL" id="KQ257451">
    <property type="protein sequence ID" value="KND03907.1"/>
    <property type="molecule type" value="Genomic_DNA"/>
</dbReference>
<dbReference type="InParanoid" id="A0A0L0HS46"/>
<dbReference type="GeneID" id="27685027"/>
<reference evidence="3 4" key="1">
    <citation type="submission" date="2009-08" db="EMBL/GenBank/DDBJ databases">
        <title>The Genome Sequence of Spizellomyces punctatus strain DAOM BR117.</title>
        <authorList>
            <consortium name="The Broad Institute Genome Sequencing Platform"/>
            <person name="Russ C."/>
            <person name="Cuomo C."/>
            <person name="Shea T."/>
            <person name="Young S.K."/>
            <person name="Zeng Q."/>
            <person name="Koehrsen M."/>
            <person name="Haas B."/>
            <person name="Borodovsky M."/>
            <person name="Guigo R."/>
            <person name="Alvarado L."/>
            <person name="Berlin A."/>
            <person name="Bochicchio J."/>
            <person name="Borenstein D."/>
            <person name="Chapman S."/>
            <person name="Chen Z."/>
            <person name="Engels R."/>
            <person name="Freedman E."/>
            <person name="Gellesch M."/>
            <person name="Goldberg J."/>
            <person name="Griggs A."/>
            <person name="Gujja S."/>
            <person name="Heiman D."/>
            <person name="Hepburn T."/>
            <person name="Howarth C."/>
            <person name="Jen D."/>
            <person name="Larson L."/>
            <person name="Lewis B."/>
            <person name="Mehta T."/>
            <person name="Park D."/>
            <person name="Pearson M."/>
            <person name="Roberts A."/>
            <person name="Saif S."/>
            <person name="Shenoy N."/>
            <person name="Sisk P."/>
            <person name="Stolte C."/>
            <person name="Sykes S."/>
            <person name="Thomson T."/>
            <person name="Walk T."/>
            <person name="White J."/>
            <person name="Yandava C."/>
            <person name="Burger G."/>
            <person name="Gray M.W."/>
            <person name="Holland P.W.H."/>
            <person name="King N."/>
            <person name="Lang F.B.F."/>
            <person name="Roger A.J."/>
            <person name="Ruiz-Trillo I."/>
            <person name="Lander E."/>
            <person name="Nusbaum C."/>
        </authorList>
    </citation>
    <scope>NUCLEOTIDE SEQUENCE [LARGE SCALE GENOMIC DNA]</scope>
    <source>
        <strain evidence="3 4">DAOM BR117</strain>
    </source>
</reference>
<feature type="domain" description="CTLH" evidence="2">
    <location>
        <begin position="87"/>
        <end position="148"/>
    </location>
</feature>
<dbReference type="OMA" id="DSECHSM"/>
<dbReference type="InterPro" id="IPR006595">
    <property type="entry name" value="CTLH_C"/>
</dbReference>
<keyword evidence="4" id="KW-1185">Reference proteome</keyword>
<dbReference type="SMART" id="SM00668">
    <property type="entry name" value="CTLH"/>
    <property type="match status" value="1"/>
</dbReference>
<accession>A0A0L0HS46</accession>
<gene>
    <name evidence="3" type="ORF">SPPG_01359</name>
</gene>
<dbReference type="eggNOG" id="KOG2659">
    <property type="taxonomic scope" value="Eukaryota"/>
</dbReference>
<dbReference type="InterPro" id="IPR006594">
    <property type="entry name" value="LisH"/>
</dbReference>
<dbReference type="InterPro" id="IPR024964">
    <property type="entry name" value="CTLH/CRA"/>
</dbReference>
<dbReference type="Pfam" id="PF10607">
    <property type="entry name" value="CTLH"/>
    <property type="match status" value="1"/>
</dbReference>
<dbReference type="SMART" id="SM00757">
    <property type="entry name" value="CRA"/>
    <property type="match status" value="1"/>
</dbReference>
<sequence>MVDTNPPPTNSADPASDLYDQNQLTLPPNALQTLIYEHLVHNCYSETARAFNASCRIDSHFGPDEKRLELDDDGDVEMSEGVTAAQTLEPRKRVWEMIVKGQIPEAIEFCNDAFPGVLDGTTKESVDILFELQCQRFVECVRQRCAVDALAFAQEELGKFIFHGPQYLTALNRIIALIAYADPETSPVAEFLSQKRREEVATMLNSYILSYHSLPPTTTMERIVRQATVVREALGEAPKDGKKSGKPQHPKWQLSILVGEAGV</sequence>
<dbReference type="Proteomes" id="UP000053201">
    <property type="component" value="Unassembled WGS sequence"/>
</dbReference>
<dbReference type="InterPro" id="IPR013144">
    <property type="entry name" value="CRA_dom"/>
</dbReference>
<name>A0A0L0HS46_SPIPD</name>
<dbReference type="PROSITE" id="PS50896">
    <property type="entry name" value="LISH"/>
    <property type="match status" value="1"/>
</dbReference>
<dbReference type="PROSITE" id="PS50897">
    <property type="entry name" value="CTLH"/>
    <property type="match status" value="1"/>
</dbReference>
<dbReference type="InterPro" id="IPR050618">
    <property type="entry name" value="Ubq-SigPath_Reg"/>
</dbReference>
<evidence type="ECO:0000313" key="4">
    <source>
        <dbReference type="Proteomes" id="UP000053201"/>
    </source>
</evidence>
<dbReference type="VEuPathDB" id="FungiDB:SPPG_01359"/>
<protein>
    <recommendedName>
        <fullName evidence="2">CTLH domain-containing protein</fullName>
    </recommendedName>
</protein>
<evidence type="ECO:0000256" key="1">
    <source>
        <dbReference type="SAM" id="MobiDB-lite"/>
    </source>
</evidence>
<dbReference type="AlphaFoldDB" id="A0A0L0HS46"/>
<dbReference type="OrthoDB" id="2415936at2759"/>
<organism evidence="3 4">
    <name type="scientific">Spizellomyces punctatus (strain DAOM BR117)</name>
    <dbReference type="NCBI Taxonomy" id="645134"/>
    <lineage>
        <taxon>Eukaryota</taxon>
        <taxon>Fungi</taxon>
        <taxon>Fungi incertae sedis</taxon>
        <taxon>Chytridiomycota</taxon>
        <taxon>Chytridiomycota incertae sedis</taxon>
        <taxon>Chytridiomycetes</taxon>
        <taxon>Spizellomycetales</taxon>
        <taxon>Spizellomycetaceae</taxon>
        <taxon>Spizellomyces</taxon>
    </lineage>
</organism>
<dbReference type="PANTHER" id="PTHR12864">
    <property type="entry name" value="RAN BINDING PROTEIN 9-RELATED"/>
    <property type="match status" value="1"/>
</dbReference>
<evidence type="ECO:0000313" key="3">
    <source>
        <dbReference type="EMBL" id="KND03907.1"/>
    </source>
</evidence>
<dbReference type="RefSeq" id="XP_016611946.1">
    <property type="nucleotide sequence ID" value="XM_016749680.1"/>
</dbReference>
<evidence type="ECO:0000259" key="2">
    <source>
        <dbReference type="PROSITE" id="PS50897"/>
    </source>
</evidence>
<proteinExistence type="predicted"/>
<dbReference type="STRING" id="645134.A0A0L0HS46"/>
<dbReference type="SMART" id="SM00667">
    <property type="entry name" value="LisH"/>
    <property type="match status" value="1"/>
</dbReference>
<feature type="region of interest" description="Disordered" evidence="1">
    <location>
        <begin position="1"/>
        <end position="22"/>
    </location>
</feature>